<dbReference type="AlphaFoldDB" id="D3AFY1"/>
<dbReference type="Proteomes" id="UP000004968">
    <property type="component" value="Unassembled WGS sequence"/>
</dbReference>
<evidence type="ECO:0000313" key="2">
    <source>
        <dbReference type="EMBL" id="EFC99304.1"/>
    </source>
</evidence>
<keyword evidence="1" id="KW-0472">Membrane</keyword>
<evidence type="ECO:0000256" key="1">
    <source>
        <dbReference type="SAM" id="Phobius"/>
    </source>
</evidence>
<name>D3AFY1_9FIRM</name>
<reference evidence="2 3" key="1">
    <citation type="submission" date="2010-01" db="EMBL/GenBank/DDBJ databases">
        <authorList>
            <person name="Weinstock G."/>
            <person name="Sodergren E."/>
            <person name="Clifton S."/>
            <person name="Fulton L."/>
            <person name="Fulton B."/>
            <person name="Courtney L."/>
            <person name="Fronick C."/>
            <person name="Harrison M."/>
            <person name="Strong C."/>
            <person name="Farmer C."/>
            <person name="Delahaunty K."/>
            <person name="Markovic C."/>
            <person name="Hall O."/>
            <person name="Minx P."/>
            <person name="Tomlinson C."/>
            <person name="Mitreva M."/>
            <person name="Nelson J."/>
            <person name="Hou S."/>
            <person name="Wollam A."/>
            <person name="Pepin K.H."/>
            <person name="Johnson M."/>
            <person name="Bhonagiri V."/>
            <person name="Nash W.E."/>
            <person name="Warren W."/>
            <person name="Chinwalla A."/>
            <person name="Mardis E.R."/>
            <person name="Wilson R.K."/>
        </authorList>
    </citation>
    <scope>NUCLEOTIDE SEQUENCE [LARGE SCALE GENOMIC DNA]</scope>
    <source>
        <strain evidence="2 3">DSM 13479</strain>
    </source>
</reference>
<gene>
    <name evidence="2" type="ORF">CLOSTHATH_02516</name>
</gene>
<keyword evidence="1" id="KW-0812">Transmembrane</keyword>
<proteinExistence type="predicted"/>
<keyword evidence="1" id="KW-1133">Transmembrane helix</keyword>
<comment type="caution">
    <text evidence="2">The sequence shown here is derived from an EMBL/GenBank/DDBJ whole genome shotgun (WGS) entry which is preliminary data.</text>
</comment>
<sequence>MKEPHPPADVVSSTTKIFFSYLKAANCCPIYLFIAAPFVLSVVLYLIISQHPFNENILLEMLMKNFCEFVKAQGLLSP</sequence>
<feature type="transmembrane region" description="Helical" evidence="1">
    <location>
        <begin position="30"/>
        <end position="48"/>
    </location>
</feature>
<evidence type="ECO:0000313" key="3">
    <source>
        <dbReference type="Proteomes" id="UP000004968"/>
    </source>
</evidence>
<dbReference type="HOGENOM" id="CLU_2617192_0_0_9"/>
<protein>
    <submittedName>
        <fullName evidence="2">Uncharacterized protein</fullName>
    </submittedName>
</protein>
<accession>D3AFY1</accession>
<dbReference type="EMBL" id="ACIO01000197">
    <property type="protein sequence ID" value="EFC99304.1"/>
    <property type="molecule type" value="Genomic_DNA"/>
</dbReference>
<organism evidence="2 3">
    <name type="scientific">Hungatella hathewayi DSM 13479</name>
    <dbReference type="NCBI Taxonomy" id="566550"/>
    <lineage>
        <taxon>Bacteria</taxon>
        <taxon>Bacillati</taxon>
        <taxon>Bacillota</taxon>
        <taxon>Clostridia</taxon>
        <taxon>Lachnospirales</taxon>
        <taxon>Lachnospiraceae</taxon>
        <taxon>Hungatella</taxon>
    </lineage>
</organism>